<comment type="caution">
    <text evidence="2">The sequence shown here is derived from an EMBL/GenBank/DDBJ whole genome shotgun (WGS) entry which is preliminary data.</text>
</comment>
<accession>A0A9W6CT70</accession>
<dbReference type="RefSeq" id="WP_373878193.1">
    <property type="nucleotide sequence ID" value="NZ_BSDO01000004.1"/>
</dbReference>
<evidence type="ECO:0000313" key="3">
    <source>
        <dbReference type="Proteomes" id="UP001144397"/>
    </source>
</evidence>
<name>A0A9W6CT70_XANFL</name>
<gene>
    <name evidence="2" type="ORF">XFLAVUS301_30970</name>
</gene>
<evidence type="ECO:0000259" key="1">
    <source>
        <dbReference type="Pfam" id="PF13411"/>
    </source>
</evidence>
<sequence length="103" mass="11746">MKRRPAFNRTYTLPAMARIAGVPSYKILTWVGNGWLHEPEMTPGGHRRFDDTHVAAVLCWKVLGDGGDPRSVGLRHLMDAEAQHVIKRMLLIRRIAPPPRKKR</sequence>
<dbReference type="EMBL" id="BSDO01000004">
    <property type="protein sequence ID" value="GLI23423.1"/>
    <property type="molecule type" value="Genomic_DNA"/>
</dbReference>
<dbReference type="Proteomes" id="UP001144397">
    <property type="component" value="Unassembled WGS sequence"/>
</dbReference>
<dbReference type="GO" id="GO:0003677">
    <property type="term" value="F:DNA binding"/>
    <property type="evidence" value="ECO:0007669"/>
    <property type="project" value="InterPro"/>
</dbReference>
<dbReference type="AlphaFoldDB" id="A0A9W6CT70"/>
<dbReference type="InterPro" id="IPR000551">
    <property type="entry name" value="MerR-type_HTH_dom"/>
</dbReference>
<dbReference type="Gene3D" id="1.10.1660.10">
    <property type="match status" value="1"/>
</dbReference>
<organism evidence="2 3">
    <name type="scientific">Xanthobacter flavus</name>
    <dbReference type="NCBI Taxonomy" id="281"/>
    <lineage>
        <taxon>Bacteria</taxon>
        <taxon>Pseudomonadati</taxon>
        <taxon>Pseudomonadota</taxon>
        <taxon>Alphaproteobacteria</taxon>
        <taxon>Hyphomicrobiales</taxon>
        <taxon>Xanthobacteraceae</taxon>
        <taxon>Xanthobacter</taxon>
    </lineage>
</organism>
<dbReference type="InterPro" id="IPR009061">
    <property type="entry name" value="DNA-bd_dom_put_sf"/>
</dbReference>
<protein>
    <recommendedName>
        <fullName evidence="1">HTH merR-type domain-containing protein</fullName>
    </recommendedName>
</protein>
<evidence type="ECO:0000313" key="2">
    <source>
        <dbReference type="EMBL" id="GLI23423.1"/>
    </source>
</evidence>
<dbReference type="GO" id="GO:0006355">
    <property type="term" value="P:regulation of DNA-templated transcription"/>
    <property type="evidence" value="ECO:0007669"/>
    <property type="project" value="InterPro"/>
</dbReference>
<dbReference type="SUPFAM" id="SSF46955">
    <property type="entry name" value="Putative DNA-binding domain"/>
    <property type="match status" value="1"/>
</dbReference>
<feature type="domain" description="HTH merR-type" evidence="1">
    <location>
        <begin position="11"/>
        <end position="57"/>
    </location>
</feature>
<dbReference type="Pfam" id="PF13411">
    <property type="entry name" value="MerR_1"/>
    <property type="match status" value="1"/>
</dbReference>
<dbReference type="GeneID" id="95766229"/>
<proteinExistence type="predicted"/>
<reference evidence="2" key="1">
    <citation type="submission" date="2022-12" db="EMBL/GenBank/DDBJ databases">
        <title>Reference genome sequencing for broad-spectrum identification of bacterial and archaeal isolates by mass spectrometry.</title>
        <authorList>
            <person name="Sekiguchi Y."/>
            <person name="Tourlousse D.M."/>
        </authorList>
    </citation>
    <scope>NUCLEOTIDE SEQUENCE</scope>
    <source>
        <strain evidence="2">301</strain>
    </source>
</reference>